<evidence type="ECO:0000256" key="4">
    <source>
        <dbReference type="ARBA" id="ARBA00022692"/>
    </source>
</evidence>
<dbReference type="Proteomes" id="UP001220577">
    <property type="component" value="Chromosome"/>
</dbReference>
<keyword evidence="4 8" id="KW-0812">Transmembrane</keyword>
<dbReference type="InterPro" id="IPR058533">
    <property type="entry name" value="Cation_efflux_TM"/>
</dbReference>
<evidence type="ECO:0000256" key="3">
    <source>
        <dbReference type="ARBA" id="ARBA00022448"/>
    </source>
</evidence>
<feature type="transmembrane region" description="Helical" evidence="8">
    <location>
        <begin position="90"/>
        <end position="109"/>
    </location>
</feature>
<dbReference type="Gene3D" id="1.20.1510.10">
    <property type="entry name" value="Cation efflux protein transmembrane domain"/>
    <property type="match status" value="1"/>
</dbReference>
<dbReference type="NCBIfam" id="TIGR01297">
    <property type="entry name" value="CDF"/>
    <property type="match status" value="1"/>
</dbReference>
<evidence type="ECO:0000313" key="11">
    <source>
        <dbReference type="EMBL" id="WCZ34420.1"/>
    </source>
</evidence>
<feature type="domain" description="Cation efflux protein transmembrane" evidence="9">
    <location>
        <begin position="24"/>
        <end position="214"/>
    </location>
</feature>
<dbReference type="PANTHER" id="PTHR11562:SF17">
    <property type="entry name" value="RE54080P-RELATED"/>
    <property type="match status" value="1"/>
</dbReference>
<evidence type="ECO:0000256" key="7">
    <source>
        <dbReference type="ARBA" id="ARBA00023136"/>
    </source>
</evidence>
<evidence type="ECO:0000259" key="10">
    <source>
        <dbReference type="Pfam" id="PF16916"/>
    </source>
</evidence>
<evidence type="ECO:0000313" key="12">
    <source>
        <dbReference type="Proteomes" id="UP001220577"/>
    </source>
</evidence>
<evidence type="ECO:0000256" key="6">
    <source>
        <dbReference type="ARBA" id="ARBA00023065"/>
    </source>
</evidence>
<evidence type="ECO:0000256" key="8">
    <source>
        <dbReference type="SAM" id="Phobius"/>
    </source>
</evidence>
<evidence type="ECO:0000256" key="5">
    <source>
        <dbReference type="ARBA" id="ARBA00022989"/>
    </source>
</evidence>
<dbReference type="InterPro" id="IPR050681">
    <property type="entry name" value="CDF/SLC30A"/>
</dbReference>
<feature type="transmembrane region" description="Helical" evidence="8">
    <location>
        <begin position="22"/>
        <end position="43"/>
    </location>
</feature>
<evidence type="ECO:0000259" key="9">
    <source>
        <dbReference type="Pfam" id="PF01545"/>
    </source>
</evidence>
<protein>
    <submittedName>
        <fullName evidence="11">Cadmium, cobalt and zinc/H(+)-K(+) antiporter</fullName>
    </submittedName>
</protein>
<feature type="transmembrane region" description="Helical" evidence="8">
    <location>
        <begin position="157"/>
        <end position="180"/>
    </location>
</feature>
<dbReference type="SUPFAM" id="SSF161111">
    <property type="entry name" value="Cation efflux protein transmembrane domain-like"/>
    <property type="match status" value="1"/>
</dbReference>
<sequence>MHDHAQHDHAHHDHAHGAPRRALAVALAITGTVFVAEVVGGWLSGSMALLADAMHMLSDAAGLIISLIASIVGQKAASATATYGYRRVEVLAALINAATVLAISIWIVVEAVRRLRDPQPVETGPMMVIAMIGLIANAASAWVLSRHREGSINVQGAYLHVLVDMFGSVAVLVAGAVIAWTGFTGADVVASLVIAALVLPRAWQLMVRSARVMLEHVPAGFDADEVERALRQVEGATDTHDLHLWSLDGVSVLATVHVVAGPGVDRDKLLDRVQEALAQLGVEHATVQIEPPEHIGHEKVC</sequence>
<gene>
    <name evidence="11" type="primary">czcD</name>
    <name evidence="11" type="ORF">CIHUM_04950</name>
</gene>
<dbReference type="SUPFAM" id="SSF160240">
    <property type="entry name" value="Cation efflux protein cytoplasmic domain-like"/>
    <property type="match status" value="1"/>
</dbReference>
<feature type="transmembrane region" description="Helical" evidence="8">
    <location>
        <begin position="124"/>
        <end position="145"/>
    </location>
</feature>
<dbReference type="InterPro" id="IPR036837">
    <property type="entry name" value="Cation_efflux_CTD_sf"/>
</dbReference>
<evidence type="ECO:0000256" key="2">
    <source>
        <dbReference type="ARBA" id="ARBA00008873"/>
    </source>
</evidence>
<dbReference type="Pfam" id="PF16916">
    <property type="entry name" value="ZT_dimer"/>
    <property type="match status" value="1"/>
</dbReference>
<feature type="transmembrane region" description="Helical" evidence="8">
    <location>
        <begin position="186"/>
        <end position="203"/>
    </location>
</feature>
<reference evidence="11 12" key="1">
    <citation type="submission" date="2020-10" db="EMBL/GenBank/DDBJ databases">
        <title>Complete genome sequence of Corynebacterium ihumii DSM 45751.</title>
        <authorList>
            <person name="Ruckert C."/>
            <person name="Albersmeier A."/>
            <person name="Busche T."/>
            <person name="Jaenicke S."/>
            <person name="Winkler A."/>
            <person name="Friethjonsson O.H."/>
            <person name="Hreggviethsson G.O."/>
            <person name="Lambert C."/>
            <person name="Badcock D."/>
            <person name="Bernaerts K."/>
            <person name="Anne J."/>
            <person name="Economou A."/>
            <person name="Kalinowski J."/>
        </authorList>
    </citation>
    <scope>NUCLEOTIDE SEQUENCE [LARGE SCALE GENOMIC DNA]</scope>
    <source>
        <strain evidence="11 12">DSM 45751</strain>
    </source>
</reference>
<dbReference type="Pfam" id="PF01545">
    <property type="entry name" value="Cation_efflux"/>
    <property type="match status" value="1"/>
</dbReference>
<comment type="subcellular location">
    <subcellularLocation>
        <location evidence="1">Membrane</location>
        <topology evidence="1">Multi-pass membrane protein</topology>
    </subcellularLocation>
</comment>
<name>A0ABY7UCL0_9CORY</name>
<comment type="similarity">
    <text evidence="2">Belongs to the cation diffusion facilitator (CDF) transporter (TC 2.A.4) family. SLC30A subfamily.</text>
</comment>
<keyword evidence="7 8" id="KW-0472">Membrane</keyword>
<keyword evidence="12" id="KW-1185">Reference proteome</keyword>
<keyword evidence="5 8" id="KW-1133">Transmembrane helix</keyword>
<dbReference type="InterPro" id="IPR002524">
    <property type="entry name" value="Cation_efflux"/>
</dbReference>
<accession>A0ABY7UCL0</accession>
<feature type="domain" description="Cation efflux protein cytoplasmic" evidence="10">
    <location>
        <begin position="221"/>
        <end position="291"/>
    </location>
</feature>
<dbReference type="RefSeq" id="WP_034999870.1">
    <property type="nucleotide sequence ID" value="NZ_CP063190.1"/>
</dbReference>
<dbReference type="InterPro" id="IPR027470">
    <property type="entry name" value="Cation_efflux_CTD"/>
</dbReference>
<keyword evidence="6" id="KW-0406">Ion transport</keyword>
<dbReference type="EMBL" id="CP063190">
    <property type="protein sequence ID" value="WCZ34420.1"/>
    <property type="molecule type" value="Genomic_DNA"/>
</dbReference>
<dbReference type="PANTHER" id="PTHR11562">
    <property type="entry name" value="CATION EFFLUX PROTEIN/ ZINC TRANSPORTER"/>
    <property type="match status" value="1"/>
</dbReference>
<organism evidence="11 12">
    <name type="scientific">Corynebacterium ihumii</name>
    <dbReference type="NCBI Taxonomy" id="1232427"/>
    <lineage>
        <taxon>Bacteria</taxon>
        <taxon>Bacillati</taxon>
        <taxon>Actinomycetota</taxon>
        <taxon>Actinomycetes</taxon>
        <taxon>Mycobacteriales</taxon>
        <taxon>Corynebacteriaceae</taxon>
        <taxon>Corynebacterium</taxon>
    </lineage>
</organism>
<dbReference type="InterPro" id="IPR027469">
    <property type="entry name" value="Cation_efflux_TMD_sf"/>
</dbReference>
<evidence type="ECO:0000256" key="1">
    <source>
        <dbReference type="ARBA" id="ARBA00004141"/>
    </source>
</evidence>
<proteinExistence type="inferred from homology"/>
<keyword evidence="3" id="KW-0813">Transport</keyword>